<evidence type="ECO:0000256" key="1">
    <source>
        <dbReference type="SAM" id="SignalP"/>
    </source>
</evidence>
<dbReference type="SUPFAM" id="SSF56935">
    <property type="entry name" value="Porins"/>
    <property type="match status" value="1"/>
</dbReference>
<feature type="signal peptide" evidence="1">
    <location>
        <begin position="1"/>
        <end position="21"/>
    </location>
</feature>
<evidence type="ECO:0008006" key="4">
    <source>
        <dbReference type="Google" id="ProtNLM"/>
    </source>
</evidence>
<comment type="caution">
    <text evidence="2">The sequence shown here is derived from an EMBL/GenBank/DDBJ whole genome shotgun (WGS) entry which is preliminary data.</text>
</comment>
<dbReference type="EMBL" id="JAOWLB010000002">
    <property type="protein sequence ID" value="MCV2887499.1"/>
    <property type="molecule type" value="Genomic_DNA"/>
</dbReference>
<name>A0ABT3AFQ0_9RHOB</name>
<dbReference type="Gene3D" id="2.40.160.10">
    <property type="entry name" value="Porin"/>
    <property type="match status" value="1"/>
</dbReference>
<reference evidence="2 3" key="1">
    <citation type="submission" date="2022-10" db="EMBL/GenBank/DDBJ databases">
        <title>Ruegeria sp. nov., isolated from ocean surface sediments.</title>
        <authorList>
            <person name="He W."/>
            <person name="Xue H.-P."/>
            <person name="Zhang D.-F."/>
        </authorList>
    </citation>
    <scope>NUCLEOTIDE SEQUENCE [LARGE SCALE GENOMIC DNA]</scope>
    <source>
        <strain evidence="2 3">XHP0148</strain>
    </source>
</reference>
<evidence type="ECO:0000313" key="3">
    <source>
        <dbReference type="Proteomes" id="UP001320899"/>
    </source>
</evidence>
<keyword evidence="1" id="KW-0732">Signal</keyword>
<proteinExistence type="predicted"/>
<keyword evidence="3" id="KW-1185">Reference proteome</keyword>
<organism evidence="2 3">
    <name type="scientific">Ruegeria aquimaris</name>
    <dbReference type="NCBI Taxonomy" id="2984333"/>
    <lineage>
        <taxon>Bacteria</taxon>
        <taxon>Pseudomonadati</taxon>
        <taxon>Pseudomonadota</taxon>
        <taxon>Alphaproteobacteria</taxon>
        <taxon>Rhodobacterales</taxon>
        <taxon>Roseobacteraceae</taxon>
        <taxon>Ruegeria</taxon>
    </lineage>
</organism>
<dbReference type="Proteomes" id="UP001320899">
    <property type="component" value="Unassembled WGS sequence"/>
</dbReference>
<feature type="chain" id="PRO_5046114107" description="Porin domain-containing protein" evidence="1">
    <location>
        <begin position="22"/>
        <end position="335"/>
    </location>
</feature>
<protein>
    <recommendedName>
        <fullName evidence="4">Porin domain-containing protein</fullName>
    </recommendedName>
</protein>
<sequence length="335" mass="34668">MYIQRFAALVGTIACTTAAQAQDQDQSGFAWEGSVELGFESVYSSDTPANETDTAYAKGEFLGTYAFGNGVSIFAGLTFEEVEDAAANTGYGLYLDQLGLEFGIGPATVQLGKVHPAFGTAWDEAAGYFGSTLAEDYELSEQIGALTDLDLGVAGVLSIGLFYADDTALSQSAGFNRGRNSTALGGAGNTGRLDNASLQWHGTFGDTRVWAGARHLSAGAGDVSDETGGFLAIGHTFGGALDLFAEAAVFDGYGGTADNARFVTLNAAYAVGDVTLSGTVATRDVDSLGKTELLSIGAEYEFGDRYLIGAALARIEEAGVTDHVFGVNFEIALGS</sequence>
<dbReference type="InterPro" id="IPR023614">
    <property type="entry name" value="Porin_dom_sf"/>
</dbReference>
<dbReference type="RefSeq" id="WP_263827325.1">
    <property type="nucleotide sequence ID" value="NZ_JAOWLB010000002.1"/>
</dbReference>
<evidence type="ECO:0000313" key="2">
    <source>
        <dbReference type="EMBL" id="MCV2887499.1"/>
    </source>
</evidence>
<accession>A0ABT3AFQ0</accession>
<gene>
    <name evidence="2" type="ORF">OE747_04060</name>
</gene>